<feature type="region of interest" description="Disordered" evidence="1">
    <location>
        <begin position="1"/>
        <end position="21"/>
    </location>
</feature>
<accession>A0AA97ALE0</accession>
<protein>
    <submittedName>
        <fullName evidence="2">Uncharacterized protein</fullName>
    </submittedName>
</protein>
<gene>
    <name evidence="2" type="ORF">HJG54_17905</name>
</gene>
<evidence type="ECO:0000256" key="1">
    <source>
        <dbReference type="SAM" id="MobiDB-lite"/>
    </source>
</evidence>
<proteinExistence type="predicted"/>
<organism evidence="2">
    <name type="scientific">Leptolyngbya sp. NK1-12</name>
    <dbReference type="NCBI Taxonomy" id="2547451"/>
    <lineage>
        <taxon>Bacteria</taxon>
        <taxon>Bacillati</taxon>
        <taxon>Cyanobacteriota</taxon>
        <taxon>Cyanophyceae</taxon>
        <taxon>Leptolyngbyales</taxon>
        <taxon>Leptolyngbyaceae</taxon>
        <taxon>Leptolyngbya group</taxon>
        <taxon>Leptolyngbya</taxon>
    </lineage>
</organism>
<dbReference type="AlphaFoldDB" id="A0AA97ALE0"/>
<dbReference type="RefSeq" id="WP_316430391.1">
    <property type="nucleotide sequence ID" value="NZ_CP053586.1"/>
</dbReference>
<sequence>MGPTYAALNPAKALDTDTTTTPDSLDSLWRAQLPSDPSTPKPYPEIRAELLRGTTALDTLLDGVEDPLGALRFVHNLVEAATNVESLSEEGTLDAQFLRELVAFGFEYAKLNPSHLESATENGVEAFLATLWQSNSTEAESIAVKAATGKLSELFAGFDTPEERLQWLKFATTLVQAVGHNLAPEETADPTVVSALIELGGVYLPICSSVVRSTNGIHCLKKSLFHALFSHFAPPGATYTHVLVQDVRIETLSRNCWDTVPTP</sequence>
<evidence type="ECO:0000313" key="2">
    <source>
        <dbReference type="EMBL" id="WNZ24542.1"/>
    </source>
</evidence>
<name>A0AA97ALE0_9CYAN</name>
<dbReference type="EMBL" id="CP053586">
    <property type="protein sequence ID" value="WNZ24542.1"/>
    <property type="molecule type" value="Genomic_DNA"/>
</dbReference>
<reference evidence="2" key="1">
    <citation type="submission" date="2020-05" db="EMBL/GenBank/DDBJ databases">
        <authorList>
            <person name="Zhu T."/>
            <person name="Keshari N."/>
            <person name="Lu X."/>
        </authorList>
    </citation>
    <scope>NUCLEOTIDE SEQUENCE</scope>
    <source>
        <strain evidence="2">NK1-12</strain>
    </source>
</reference>